<dbReference type="Proteomes" id="UP000031184">
    <property type="component" value="Unassembled WGS sequence"/>
</dbReference>
<dbReference type="EMBL" id="AUZI01000021">
    <property type="protein sequence ID" value="KID48748.1"/>
    <property type="molecule type" value="Genomic_DNA"/>
</dbReference>
<name>A0A017H5R6_9FUSO</name>
<dbReference type="OrthoDB" id="88475at2"/>
<dbReference type="AlphaFoldDB" id="A0A017H5R6"/>
<gene>
    <name evidence="1" type="ORF">C095_08400</name>
</gene>
<dbReference type="GeneID" id="75075355"/>
<accession>A0A017H5R6</accession>
<evidence type="ECO:0000313" key="1">
    <source>
        <dbReference type="EMBL" id="KID48748.1"/>
    </source>
</evidence>
<protein>
    <recommendedName>
        <fullName evidence="3">Lipoprotein</fullName>
    </recommendedName>
</protein>
<evidence type="ECO:0000313" key="2">
    <source>
        <dbReference type="Proteomes" id="UP000031184"/>
    </source>
</evidence>
<dbReference type="RefSeq" id="WP_005952637.1">
    <property type="nucleotide sequence ID" value="NZ_AOJP01000004.1"/>
</dbReference>
<evidence type="ECO:0008006" key="3">
    <source>
        <dbReference type="Google" id="ProtNLM"/>
    </source>
</evidence>
<sequence length="122" mass="13676">MKKQKMMLGLFLICSCLALAEGEIRELTTETEGTTTGNVLDKGITAQNEQTLEVKELDTQELLLQNQDLESSSIKITGKALQEQQQQVKVVQNDTLKIEEELAAGVKPKSFWQKIKDFFTGE</sequence>
<comment type="caution">
    <text evidence="1">The sequence shown here is derived from an EMBL/GenBank/DDBJ whole genome shotgun (WGS) entry which is preliminary data.</text>
</comment>
<reference evidence="1 2" key="1">
    <citation type="submission" date="2013-08" db="EMBL/GenBank/DDBJ databases">
        <title>An opportunistic ruminal bacterium that causes liver abscesses in cattle.</title>
        <authorList>
            <person name="Benahmed F.H."/>
            <person name="Rasmussen M."/>
            <person name="Harbottle H."/>
            <person name="Soppet D."/>
            <person name="Nagaraja T.G."/>
            <person name="Davidson M."/>
        </authorList>
    </citation>
    <scope>NUCLEOTIDE SEQUENCE [LARGE SCALE GENOMIC DNA]</scope>
    <source>
        <strain evidence="1 2">B35</strain>
    </source>
</reference>
<dbReference type="PROSITE" id="PS51257">
    <property type="entry name" value="PROKAR_LIPOPROTEIN"/>
    <property type="match status" value="1"/>
</dbReference>
<proteinExistence type="predicted"/>
<organism evidence="1 2">
    <name type="scientific">Fusobacterium necrophorum subsp. funduliforme B35</name>
    <dbReference type="NCBI Taxonomy" id="1226633"/>
    <lineage>
        <taxon>Bacteria</taxon>
        <taxon>Fusobacteriati</taxon>
        <taxon>Fusobacteriota</taxon>
        <taxon>Fusobacteriia</taxon>
        <taxon>Fusobacteriales</taxon>
        <taxon>Fusobacteriaceae</taxon>
        <taxon>Fusobacterium</taxon>
    </lineage>
</organism>
<dbReference type="PATRIC" id="fig|1226633.4.peg.1692"/>